<dbReference type="PANTHER" id="PTHR33070">
    <property type="entry name" value="OS06G0725500 PROTEIN"/>
    <property type="match status" value="1"/>
</dbReference>
<dbReference type="Pfam" id="PF03087">
    <property type="entry name" value="BPS1"/>
    <property type="match status" value="1"/>
</dbReference>
<accession>A0A6P4DRL2</accession>
<dbReference type="RefSeq" id="XP_015968498.1">
    <property type="nucleotide sequence ID" value="XM_016113012.3"/>
</dbReference>
<dbReference type="GO" id="GO:0048364">
    <property type="term" value="P:root development"/>
    <property type="evidence" value="ECO:0007669"/>
    <property type="project" value="InterPro"/>
</dbReference>
<dbReference type="GeneID" id="107492045"/>
<dbReference type="PANTHER" id="PTHR33070:SF129">
    <property type="entry name" value="DUF241 DOMAIN PROTEIN"/>
    <property type="match status" value="1"/>
</dbReference>
<dbReference type="GO" id="GO:0048367">
    <property type="term" value="P:shoot system development"/>
    <property type="evidence" value="ECO:0007669"/>
    <property type="project" value="InterPro"/>
</dbReference>
<keyword evidence="1" id="KW-1185">Reference proteome</keyword>
<proteinExistence type="predicted"/>
<evidence type="ECO:0000313" key="1">
    <source>
        <dbReference type="Proteomes" id="UP000515211"/>
    </source>
</evidence>
<sequence>MEASSLNIKIHNHARSNSLPSKPHPIILQCDEYLAILGGGGASSDSTTTSSASLLTQKLSILLDLHNCVQNLVQLPLTQEALVHQRREKWVDELLEGSLMLLDACTTTKDALLHTKECSRELQSIIRRRRQGQVELTIEVKKFLTSRKVVRKSIFKALENLKGHNANKCNPSMINKEYQTVNLLKEIQVTSFAIFESLLNFISGSTQSKRGGWLLVSKLMNKKRMLSNTEDNNEFAKVDDALQFFAFNMGNIDDLQNKLLRLGSCIQDLEEGLESLFRRLIKIRVALLNIFNH</sequence>
<evidence type="ECO:0000313" key="2">
    <source>
        <dbReference type="RefSeq" id="XP_015968498.1"/>
    </source>
</evidence>
<dbReference type="AlphaFoldDB" id="A0A6P4DRL2"/>
<dbReference type="InterPro" id="IPR004320">
    <property type="entry name" value="BPS1_pln"/>
</dbReference>
<dbReference type="OrthoDB" id="1701699at2759"/>
<organism evidence="1 2">
    <name type="scientific">Arachis duranensis</name>
    <name type="common">Wild peanut</name>
    <dbReference type="NCBI Taxonomy" id="130453"/>
    <lineage>
        <taxon>Eukaryota</taxon>
        <taxon>Viridiplantae</taxon>
        <taxon>Streptophyta</taxon>
        <taxon>Embryophyta</taxon>
        <taxon>Tracheophyta</taxon>
        <taxon>Spermatophyta</taxon>
        <taxon>Magnoliopsida</taxon>
        <taxon>eudicotyledons</taxon>
        <taxon>Gunneridae</taxon>
        <taxon>Pentapetalae</taxon>
        <taxon>rosids</taxon>
        <taxon>fabids</taxon>
        <taxon>Fabales</taxon>
        <taxon>Fabaceae</taxon>
        <taxon>Papilionoideae</taxon>
        <taxon>50 kb inversion clade</taxon>
        <taxon>dalbergioids sensu lato</taxon>
        <taxon>Dalbergieae</taxon>
        <taxon>Pterocarpus clade</taxon>
        <taxon>Arachis</taxon>
    </lineage>
</organism>
<dbReference type="KEGG" id="adu:107492045"/>
<dbReference type="Proteomes" id="UP000515211">
    <property type="component" value="Chromosome 6"/>
</dbReference>
<reference evidence="2" key="2">
    <citation type="submission" date="2025-08" db="UniProtKB">
        <authorList>
            <consortium name="RefSeq"/>
        </authorList>
    </citation>
    <scope>IDENTIFICATION</scope>
    <source>
        <tissue evidence="2">Whole plant</tissue>
    </source>
</reference>
<protein>
    <submittedName>
        <fullName evidence="2">Uncharacterized protein LOC107492045</fullName>
    </submittedName>
</protein>
<name>A0A6P4DRL2_ARADU</name>
<reference evidence="1" key="1">
    <citation type="journal article" date="2016" name="Nat. Genet.">
        <title>The genome sequences of Arachis duranensis and Arachis ipaensis, the diploid ancestors of cultivated peanut.</title>
        <authorList>
            <person name="Bertioli D.J."/>
            <person name="Cannon S.B."/>
            <person name="Froenicke L."/>
            <person name="Huang G."/>
            <person name="Farmer A.D."/>
            <person name="Cannon E.K."/>
            <person name="Liu X."/>
            <person name="Gao D."/>
            <person name="Clevenger J."/>
            <person name="Dash S."/>
            <person name="Ren L."/>
            <person name="Moretzsohn M.C."/>
            <person name="Shirasawa K."/>
            <person name="Huang W."/>
            <person name="Vidigal B."/>
            <person name="Abernathy B."/>
            <person name="Chu Y."/>
            <person name="Niederhuth C.E."/>
            <person name="Umale P."/>
            <person name="Araujo A.C."/>
            <person name="Kozik A."/>
            <person name="Kim K.D."/>
            <person name="Burow M.D."/>
            <person name="Varshney R.K."/>
            <person name="Wang X."/>
            <person name="Zhang X."/>
            <person name="Barkley N."/>
            <person name="Guimaraes P.M."/>
            <person name="Isobe S."/>
            <person name="Guo B."/>
            <person name="Liao B."/>
            <person name="Stalker H.T."/>
            <person name="Schmitz R.J."/>
            <person name="Scheffler B.E."/>
            <person name="Leal-Bertioli S.C."/>
            <person name="Xun X."/>
            <person name="Jackson S.A."/>
            <person name="Michelmore R."/>
            <person name="Ozias-Akins P."/>
        </authorList>
    </citation>
    <scope>NUCLEOTIDE SEQUENCE [LARGE SCALE GENOMIC DNA]</scope>
    <source>
        <strain evidence="1">cv. V14167</strain>
    </source>
</reference>
<gene>
    <name evidence="2" type="primary">LOC107492045</name>
</gene>